<dbReference type="InterPro" id="IPR047928">
    <property type="entry name" value="Perm_prefix_1"/>
</dbReference>
<dbReference type="NCBIfam" id="NF038403">
    <property type="entry name" value="perm_prefix_1"/>
    <property type="match status" value="1"/>
</dbReference>
<dbReference type="EMBL" id="VSSQ01021925">
    <property type="protein sequence ID" value="MPM67849.1"/>
    <property type="molecule type" value="Genomic_DNA"/>
</dbReference>
<evidence type="ECO:0000256" key="1">
    <source>
        <dbReference type="SAM" id="Phobius"/>
    </source>
</evidence>
<keyword evidence="1" id="KW-0812">Transmembrane</keyword>
<comment type="caution">
    <text evidence="2">The sequence shown here is derived from an EMBL/GenBank/DDBJ whole genome shotgun (WGS) entry which is preliminary data.</text>
</comment>
<organism evidence="2">
    <name type="scientific">bioreactor metagenome</name>
    <dbReference type="NCBI Taxonomy" id="1076179"/>
    <lineage>
        <taxon>unclassified sequences</taxon>
        <taxon>metagenomes</taxon>
        <taxon>ecological metagenomes</taxon>
    </lineage>
</organism>
<keyword evidence="1" id="KW-0472">Membrane</keyword>
<keyword evidence="1" id="KW-1133">Transmembrane helix</keyword>
<reference evidence="2" key="1">
    <citation type="submission" date="2019-08" db="EMBL/GenBank/DDBJ databases">
        <authorList>
            <person name="Kucharzyk K."/>
            <person name="Murdoch R.W."/>
            <person name="Higgins S."/>
            <person name="Loffler F."/>
        </authorList>
    </citation>
    <scope>NUCLEOTIDE SEQUENCE</scope>
</reference>
<dbReference type="Pfam" id="PF22564">
    <property type="entry name" value="HAAS"/>
    <property type="match status" value="1"/>
</dbReference>
<feature type="transmembrane region" description="Helical" evidence="1">
    <location>
        <begin position="78"/>
        <end position="101"/>
    </location>
</feature>
<evidence type="ECO:0000313" key="2">
    <source>
        <dbReference type="EMBL" id="MPM67849.1"/>
    </source>
</evidence>
<proteinExistence type="predicted"/>
<protein>
    <submittedName>
        <fullName evidence="2">Uncharacterized protein</fullName>
    </submittedName>
</protein>
<gene>
    <name evidence="2" type="ORF">SDC9_114774</name>
</gene>
<sequence length="245" mass="26691">MSGQEFCDRVVACVRHATPEEKADIRRELEGHMEDHAAVLTEAGYTGEEAEERAAAAMGSPEEIGVALNRAYPLGWLVLSRVSLIITVLLCATLLFTWPLLGNVLSGLQARVAPQTSSFASRGQYALEQEVDIRAEVGDNILRIYKVGLDPSADGETGSVGLFYCNYGKNLFGYATHGLDLKYQTSAVTQRDGHFFGSGGGNSGAYYAVVEQLPVSRSDETLAVIYDRYGEYVRIEVPLPWEDAS</sequence>
<accession>A0A645BR00</accession>
<name>A0A645BR00_9ZZZZ</name>
<dbReference type="AlphaFoldDB" id="A0A645BR00"/>